<proteinExistence type="predicted"/>
<dbReference type="InterPro" id="IPR028096">
    <property type="entry name" value="EfeO_Cupredoxin"/>
</dbReference>
<organism evidence="2 3">
    <name type="scientific">Bosea spartocytisi</name>
    <dbReference type="NCBI Taxonomy" id="2773451"/>
    <lineage>
        <taxon>Bacteria</taxon>
        <taxon>Pseudomonadati</taxon>
        <taxon>Pseudomonadota</taxon>
        <taxon>Alphaproteobacteria</taxon>
        <taxon>Hyphomicrobiales</taxon>
        <taxon>Boseaceae</taxon>
        <taxon>Bosea</taxon>
    </lineage>
</organism>
<dbReference type="Proteomes" id="UP000619295">
    <property type="component" value="Unassembled WGS sequence"/>
</dbReference>
<dbReference type="EMBL" id="JACXWY010000002">
    <property type="protein sequence ID" value="MBD3844672.1"/>
    <property type="molecule type" value="Genomic_DNA"/>
</dbReference>
<name>A0A927E5W7_9HYPH</name>
<gene>
    <name evidence="2" type="ORF">IED13_03085</name>
</gene>
<evidence type="ECO:0000259" key="1">
    <source>
        <dbReference type="Pfam" id="PF13473"/>
    </source>
</evidence>
<dbReference type="Gene3D" id="2.60.40.420">
    <property type="entry name" value="Cupredoxins - blue copper proteins"/>
    <property type="match status" value="1"/>
</dbReference>
<dbReference type="AlphaFoldDB" id="A0A927E5W7"/>
<dbReference type="PANTHER" id="PTHR36507">
    <property type="entry name" value="BLL1555 PROTEIN"/>
    <property type="match status" value="1"/>
</dbReference>
<comment type="caution">
    <text evidence="2">The sequence shown here is derived from an EMBL/GenBank/DDBJ whole genome shotgun (WGS) entry which is preliminary data.</text>
</comment>
<evidence type="ECO:0000313" key="2">
    <source>
        <dbReference type="EMBL" id="MBD3844672.1"/>
    </source>
</evidence>
<protein>
    <submittedName>
        <fullName evidence="2">Cupredoxin family copper-binding protein</fullName>
    </submittedName>
</protein>
<sequence length="92" mass="9945">MAQAPLRAADAARVKIDNFTFAPKVLTVKAGATVTFQNDDDIPHVVVANDGSFRSKALDTGDSYVFTFTKPGDFPYFCALHPHMQGTITVTP</sequence>
<dbReference type="SUPFAM" id="SSF49503">
    <property type="entry name" value="Cupredoxins"/>
    <property type="match status" value="1"/>
</dbReference>
<dbReference type="CDD" id="cd13921">
    <property type="entry name" value="Amicyanin"/>
    <property type="match status" value="1"/>
</dbReference>
<dbReference type="InterPro" id="IPR008972">
    <property type="entry name" value="Cupredoxin"/>
</dbReference>
<dbReference type="InterPro" id="IPR035668">
    <property type="entry name" value="Amicyanin"/>
</dbReference>
<dbReference type="PANTHER" id="PTHR36507:SF1">
    <property type="entry name" value="BLL1555 PROTEIN"/>
    <property type="match status" value="1"/>
</dbReference>
<reference evidence="2" key="1">
    <citation type="submission" date="2020-09" db="EMBL/GenBank/DDBJ databases">
        <title>Bosea spartocytisi sp. nov. a root nodule endophyte of Spartocytisus supranubius in the high mountain ecosystem fo the Teide National Park (Canary Islands, Spain).</title>
        <authorList>
            <person name="Pulido-Suarez L."/>
            <person name="Peix A."/>
            <person name="Igual J.M."/>
            <person name="Socas-Perez N."/>
            <person name="Velazquez E."/>
            <person name="Flores-Felix J.D."/>
            <person name="Leon-Barrios M."/>
        </authorList>
    </citation>
    <scope>NUCLEOTIDE SEQUENCE</scope>
    <source>
        <strain evidence="2">SSUT16</strain>
    </source>
</reference>
<keyword evidence="3" id="KW-1185">Reference proteome</keyword>
<evidence type="ECO:0000313" key="3">
    <source>
        <dbReference type="Proteomes" id="UP000619295"/>
    </source>
</evidence>
<dbReference type="InterPro" id="IPR052721">
    <property type="entry name" value="ET_Amicyanin"/>
</dbReference>
<feature type="domain" description="EfeO-type cupredoxin-like" evidence="1">
    <location>
        <begin position="7"/>
        <end position="90"/>
    </location>
</feature>
<dbReference type="Pfam" id="PF13473">
    <property type="entry name" value="Cupredoxin_1"/>
    <property type="match status" value="1"/>
</dbReference>
<accession>A0A927E5W7</accession>